<dbReference type="OrthoDB" id="1176146at2"/>
<proteinExistence type="predicted"/>
<dbReference type="Proteomes" id="UP000266482">
    <property type="component" value="Unassembled WGS sequence"/>
</dbReference>
<keyword evidence="1" id="KW-0812">Transmembrane</keyword>
<feature type="transmembrane region" description="Helical" evidence="1">
    <location>
        <begin position="12"/>
        <end position="32"/>
    </location>
</feature>
<dbReference type="EMBL" id="QXQA01000003">
    <property type="protein sequence ID" value="RIX53912.1"/>
    <property type="molecule type" value="Genomic_DNA"/>
</dbReference>
<reference evidence="2 3" key="1">
    <citation type="submission" date="2018-09" db="EMBL/GenBank/DDBJ databases">
        <title>Paenibacillus aracenensis nov. sp. isolated from a cave in southern Spain.</title>
        <authorList>
            <person name="Jurado V."/>
            <person name="Gutierrez-Patricio S."/>
            <person name="Gonzalez-Pimentel J.L."/>
            <person name="Miller A.Z."/>
            <person name="Laiz L."/>
            <person name="Saiz-Jimenez C."/>
        </authorList>
    </citation>
    <scope>NUCLEOTIDE SEQUENCE [LARGE SCALE GENOMIC DNA]</scope>
    <source>
        <strain evidence="2 3">DSM 22867</strain>
    </source>
</reference>
<name>A0A3A1V3F1_9BACL</name>
<comment type="caution">
    <text evidence="2">The sequence shown here is derived from an EMBL/GenBank/DDBJ whole genome shotgun (WGS) entry which is preliminary data.</text>
</comment>
<keyword evidence="1" id="KW-0472">Membrane</keyword>
<dbReference type="Pfam" id="PF14329">
    <property type="entry name" value="DUF4386"/>
    <property type="match status" value="1"/>
</dbReference>
<dbReference type="RefSeq" id="WP_119598658.1">
    <property type="nucleotide sequence ID" value="NZ_QXQA01000003.1"/>
</dbReference>
<evidence type="ECO:0000313" key="2">
    <source>
        <dbReference type="EMBL" id="RIX53912.1"/>
    </source>
</evidence>
<feature type="transmembrane region" description="Helical" evidence="1">
    <location>
        <begin position="93"/>
        <end position="116"/>
    </location>
</feature>
<accession>A0A3A1V3F1</accession>
<feature type="transmembrane region" description="Helical" evidence="1">
    <location>
        <begin position="165"/>
        <end position="186"/>
    </location>
</feature>
<dbReference type="InterPro" id="IPR025495">
    <property type="entry name" value="DUF4386"/>
</dbReference>
<organism evidence="2 3">
    <name type="scientific">Paenibacillus nanensis</name>
    <dbReference type="NCBI Taxonomy" id="393251"/>
    <lineage>
        <taxon>Bacteria</taxon>
        <taxon>Bacillati</taxon>
        <taxon>Bacillota</taxon>
        <taxon>Bacilli</taxon>
        <taxon>Bacillales</taxon>
        <taxon>Paenibacillaceae</taxon>
        <taxon>Paenibacillus</taxon>
    </lineage>
</organism>
<keyword evidence="1" id="KW-1133">Transmembrane helix</keyword>
<evidence type="ECO:0000256" key="1">
    <source>
        <dbReference type="SAM" id="Phobius"/>
    </source>
</evidence>
<dbReference type="AlphaFoldDB" id="A0A3A1V3F1"/>
<feature type="transmembrane region" description="Helical" evidence="1">
    <location>
        <begin position="52"/>
        <end position="73"/>
    </location>
</feature>
<feature type="transmembrane region" description="Helical" evidence="1">
    <location>
        <begin position="192"/>
        <end position="211"/>
    </location>
</feature>
<feature type="transmembrane region" description="Helical" evidence="1">
    <location>
        <begin position="136"/>
        <end position="158"/>
    </location>
</feature>
<protein>
    <submittedName>
        <fullName evidence="2">DUF4386 domain-containing protein</fullName>
    </submittedName>
</protein>
<keyword evidence="3" id="KW-1185">Reference proteome</keyword>
<gene>
    <name evidence="2" type="ORF">D3P08_06545</name>
</gene>
<evidence type="ECO:0000313" key="3">
    <source>
        <dbReference type="Proteomes" id="UP000266482"/>
    </source>
</evidence>
<sequence length="219" mass="23225">MTDTTRARTIGALFLISTIAYLTGSGLVDAVINKPAFLAELDPGRMQVMAGLLLEILNAAAVTAIAVLVYPILKSNSESIALGYLSSRIIESVLLLAAIIGPLTLLGLSESFIAAGGDADGYYKTIGDALVRGEDLAFQLAMLALSVGSILFCILLYRTKLVPRLLSLLGALGYIALLASSCLTICGYDPGMALFIPGGLFELILPLWLIFKGWNKRNQ</sequence>